<feature type="transmembrane region" description="Helical" evidence="7">
    <location>
        <begin position="128"/>
        <end position="151"/>
    </location>
</feature>
<keyword evidence="3 6" id="KW-0812">Transmembrane</keyword>
<sequence>MLDYTFMQHALLISICIAILCPCIGIFLVLKRYSMIGDTLAHASLAGVTLGLFFGASPIVSAFIFTSVAGVSIEFLRQYFRKYTDLILAIVLSVSVGIAITLITSGVLHANASAYLFGSILTVSNVDLAVTAALSLAAVATFIIFYHQLIYLAYDETAARIAGVHVKTINYIFSILVAAAIAISIRSVGMLVISSLIALPVASALQLRKGFKATFIASVGYSFFAILSGLVISYYAGAAPGGITALVAAGALLVTMLFTHSRNR</sequence>
<dbReference type="GO" id="GO:0010043">
    <property type="term" value="P:response to zinc ion"/>
    <property type="evidence" value="ECO:0007669"/>
    <property type="project" value="TreeGrafter"/>
</dbReference>
<dbReference type="GO" id="GO:0055085">
    <property type="term" value="P:transmembrane transport"/>
    <property type="evidence" value="ECO:0007669"/>
    <property type="project" value="InterPro"/>
</dbReference>
<keyword evidence="4 7" id="KW-1133">Transmembrane helix</keyword>
<organism evidence="8 9">
    <name type="scientific">Allisonella histaminiformans</name>
    <dbReference type="NCBI Taxonomy" id="209880"/>
    <lineage>
        <taxon>Bacteria</taxon>
        <taxon>Bacillati</taxon>
        <taxon>Bacillota</taxon>
        <taxon>Negativicutes</taxon>
        <taxon>Veillonellales</taxon>
        <taxon>Veillonellaceae</taxon>
        <taxon>Allisonella</taxon>
    </lineage>
</organism>
<dbReference type="Gene3D" id="1.10.3470.10">
    <property type="entry name" value="ABC transporter involved in vitamin B12 uptake, BtuC"/>
    <property type="match status" value="1"/>
</dbReference>
<evidence type="ECO:0000313" key="9">
    <source>
        <dbReference type="Proteomes" id="UP000199689"/>
    </source>
</evidence>
<feature type="transmembrane region" description="Helical" evidence="7">
    <location>
        <begin position="213"/>
        <end position="236"/>
    </location>
</feature>
<evidence type="ECO:0000256" key="2">
    <source>
        <dbReference type="ARBA" id="ARBA00008034"/>
    </source>
</evidence>
<dbReference type="PANTHER" id="PTHR30477">
    <property type="entry name" value="ABC-TRANSPORTER METAL-BINDING PROTEIN"/>
    <property type="match status" value="1"/>
</dbReference>
<dbReference type="Pfam" id="PF00950">
    <property type="entry name" value="ABC-3"/>
    <property type="match status" value="1"/>
</dbReference>
<comment type="similarity">
    <text evidence="2 6">Belongs to the ABC-3 integral membrane protein family.</text>
</comment>
<keyword evidence="9" id="KW-1185">Reference proteome</keyword>
<protein>
    <submittedName>
        <fullName evidence="8">Zinc transport system permease protein</fullName>
    </submittedName>
</protein>
<dbReference type="EMBL" id="FMXA01000003">
    <property type="protein sequence ID" value="SDA37469.1"/>
    <property type="molecule type" value="Genomic_DNA"/>
</dbReference>
<evidence type="ECO:0000256" key="3">
    <source>
        <dbReference type="ARBA" id="ARBA00022692"/>
    </source>
</evidence>
<evidence type="ECO:0000256" key="5">
    <source>
        <dbReference type="ARBA" id="ARBA00023136"/>
    </source>
</evidence>
<reference evidence="8 9" key="1">
    <citation type="submission" date="2016-10" db="EMBL/GenBank/DDBJ databases">
        <authorList>
            <person name="de Groot N.N."/>
        </authorList>
    </citation>
    <scope>NUCLEOTIDE SEQUENCE [LARGE SCALE GENOMIC DNA]</scope>
    <source>
        <strain evidence="8 9">DSM 15230</strain>
    </source>
</reference>
<proteinExistence type="inferred from homology"/>
<name>A0A1G5UV64_9FIRM</name>
<keyword evidence="5 7" id="KW-0472">Membrane</keyword>
<evidence type="ECO:0000256" key="1">
    <source>
        <dbReference type="ARBA" id="ARBA00004141"/>
    </source>
</evidence>
<dbReference type="Proteomes" id="UP000199689">
    <property type="component" value="Unassembled WGS sequence"/>
</dbReference>
<evidence type="ECO:0000313" key="8">
    <source>
        <dbReference type="EMBL" id="SDA37469.1"/>
    </source>
</evidence>
<dbReference type="GeneID" id="87755171"/>
<evidence type="ECO:0000256" key="4">
    <source>
        <dbReference type="ARBA" id="ARBA00022989"/>
    </source>
</evidence>
<dbReference type="RefSeq" id="WP_091362736.1">
    <property type="nucleotide sequence ID" value="NZ_FMXA01000003.1"/>
</dbReference>
<dbReference type="GO" id="GO:0043190">
    <property type="term" value="C:ATP-binding cassette (ABC) transporter complex"/>
    <property type="evidence" value="ECO:0007669"/>
    <property type="project" value="InterPro"/>
</dbReference>
<dbReference type="PANTHER" id="PTHR30477:SF0">
    <property type="entry name" value="METAL TRANSPORT SYSTEM MEMBRANE PROTEIN TM_0125-RELATED"/>
    <property type="match status" value="1"/>
</dbReference>
<feature type="transmembrane region" description="Helical" evidence="7">
    <location>
        <begin position="42"/>
        <end position="66"/>
    </location>
</feature>
<dbReference type="SUPFAM" id="SSF81345">
    <property type="entry name" value="ABC transporter involved in vitamin B12 uptake, BtuC"/>
    <property type="match status" value="1"/>
</dbReference>
<feature type="transmembrane region" description="Helical" evidence="7">
    <location>
        <begin position="86"/>
        <end position="108"/>
    </location>
</feature>
<dbReference type="OrthoDB" id="9798540at2"/>
<feature type="transmembrane region" description="Helical" evidence="7">
    <location>
        <begin position="242"/>
        <end position="259"/>
    </location>
</feature>
<evidence type="ECO:0000256" key="7">
    <source>
        <dbReference type="SAM" id="Phobius"/>
    </source>
</evidence>
<feature type="transmembrane region" description="Helical" evidence="7">
    <location>
        <begin position="171"/>
        <end position="201"/>
    </location>
</feature>
<comment type="subcellular location">
    <subcellularLocation>
        <location evidence="6">Cell membrane</location>
        <topology evidence="6">Multi-pass membrane protein</topology>
    </subcellularLocation>
    <subcellularLocation>
        <location evidence="1">Membrane</location>
        <topology evidence="1">Multi-pass membrane protein</topology>
    </subcellularLocation>
</comment>
<gene>
    <name evidence="8" type="ORF">SAMN02910343_00115</name>
</gene>
<dbReference type="InterPro" id="IPR037294">
    <property type="entry name" value="ABC_BtuC-like"/>
</dbReference>
<dbReference type="STRING" id="209880.SAMN02910343_00115"/>
<dbReference type="InterPro" id="IPR001626">
    <property type="entry name" value="ABC_TroCD"/>
</dbReference>
<accession>A0A1G5UV64</accession>
<evidence type="ECO:0000256" key="6">
    <source>
        <dbReference type="RuleBase" id="RU003943"/>
    </source>
</evidence>
<keyword evidence="6" id="KW-0813">Transport</keyword>
<feature type="transmembrane region" description="Helical" evidence="7">
    <location>
        <begin position="6"/>
        <end position="30"/>
    </location>
</feature>
<dbReference type="AlphaFoldDB" id="A0A1G5UV64"/>